<dbReference type="AlphaFoldDB" id="A0A2B7XPY6"/>
<dbReference type="PANTHER" id="PTHR21310:SF58">
    <property type="entry name" value="AMINOGLYCOSIDE PHOSPHOTRANSFERASE DOMAIN-CONTAINING PROTEIN"/>
    <property type="match status" value="1"/>
</dbReference>
<protein>
    <recommendedName>
        <fullName evidence="1">Aminoglycoside phosphotransferase domain-containing protein</fullName>
    </recommendedName>
</protein>
<evidence type="ECO:0000259" key="1">
    <source>
        <dbReference type="Pfam" id="PF01636"/>
    </source>
</evidence>
<name>A0A2B7XPY6_9EURO</name>
<reference evidence="2 3" key="1">
    <citation type="submission" date="2017-10" db="EMBL/GenBank/DDBJ databases">
        <title>Comparative genomics in systemic dimorphic fungi from Ajellomycetaceae.</title>
        <authorList>
            <person name="Munoz J.F."/>
            <person name="Mcewen J.G."/>
            <person name="Clay O.K."/>
            <person name="Cuomo C.A."/>
        </authorList>
    </citation>
    <scope>NUCLEOTIDE SEQUENCE [LARGE SCALE GENOMIC DNA]</scope>
    <source>
        <strain evidence="2 3">UAMH5409</strain>
    </source>
</reference>
<dbReference type="Pfam" id="PF01636">
    <property type="entry name" value="APH"/>
    <property type="match status" value="1"/>
</dbReference>
<comment type="caution">
    <text evidence="2">The sequence shown here is derived from an EMBL/GenBank/DDBJ whole genome shotgun (WGS) entry which is preliminary data.</text>
</comment>
<evidence type="ECO:0000313" key="3">
    <source>
        <dbReference type="Proteomes" id="UP000223968"/>
    </source>
</evidence>
<dbReference type="InterPro" id="IPR011009">
    <property type="entry name" value="Kinase-like_dom_sf"/>
</dbReference>
<dbReference type="CDD" id="cd05120">
    <property type="entry name" value="APH_ChoK_like"/>
    <property type="match status" value="1"/>
</dbReference>
<dbReference type="Proteomes" id="UP000223968">
    <property type="component" value="Unassembled WGS sequence"/>
</dbReference>
<keyword evidence="3" id="KW-1185">Reference proteome</keyword>
<dbReference type="Gene3D" id="3.90.1200.10">
    <property type="match status" value="1"/>
</dbReference>
<dbReference type="SUPFAM" id="SSF56112">
    <property type="entry name" value="Protein kinase-like (PK-like)"/>
    <property type="match status" value="1"/>
</dbReference>
<feature type="domain" description="Aminoglycoside phosphotransferase" evidence="1">
    <location>
        <begin position="39"/>
        <end position="193"/>
    </location>
</feature>
<dbReference type="InterPro" id="IPR051678">
    <property type="entry name" value="AGP_Transferase"/>
</dbReference>
<proteinExistence type="predicted"/>
<dbReference type="EMBL" id="PDNB01000075">
    <property type="protein sequence ID" value="PGH11236.1"/>
    <property type="molecule type" value="Genomic_DNA"/>
</dbReference>
<dbReference type="InterPro" id="IPR002575">
    <property type="entry name" value="Aminoglycoside_PTrfase"/>
</dbReference>
<gene>
    <name evidence="2" type="ORF">AJ79_04967</name>
</gene>
<accession>A0A2B7XPY6</accession>
<dbReference type="STRING" id="1447875.A0A2B7XPY6"/>
<evidence type="ECO:0000313" key="2">
    <source>
        <dbReference type="EMBL" id="PGH11236.1"/>
    </source>
</evidence>
<dbReference type="PANTHER" id="PTHR21310">
    <property type="entry name" value="AMINOGLYCOSIDE PHOSPHOTRANSFERASE-RELATED-RELATED"/>
    <property type="match status" value="1"/>
</dbReference>
<dbReference type="OrthoDB" id="4176195at2759"/>
<sequence length="227" mass="25545">MVSIEGVRIIFKGPGRGHRVELHHGNIAVKRGVGINLGEAEALRISETAGLPVPHVHAVGNSDGDKYIQMDFVPGQTLEQVWEDMSGQEKQDIARQLGHIITTMRSVPPPTQSICSCDDTGIRDSRAYQTTSPAVHDAFAAKLRITHRIVLSHCDLAPRNIIVRDGKVVVLIDWGDAGWYPEHWEYVKFFQRNFPGNDFWCYAAEIFPQLYQDELVDYIALLTWQTP</sequence>
<organism evidence="2 3">
    <name type="scientific">Helicocarpus griseus UAMH5409</name>
    <dbReference type="NCBI Taxonomy" id="1447875"/>
    <lineage>
        <taxon>Eukaryota</taxon>
        <taxon>Fungi</taxon>
        <taxon>Dikarya</taxon>
        <taxon>Ascomycota</taxon>
        <taxon>Pezizomycotina</taxon>
        <taxon>Eurotiomycetes</taxon>
        <taxon>Eurotiomycetidae</taxon>
        <taxon>Onygenales</taxon>
        <taxon>Ajellomycetaceae</taxon>
        <taxon>Helicocarpus</taxon>
    </lineage>
</organism>